<dbReference type="OrthoDB" id="1495305at2"/>
<dbReference type="KEGG" id="hmi:soil367_11160"/>
<gene>
    <name evidence="1" type="ORF">soil367_11160</name>
</gene>
<dbReference type="RefSeq" id="WP_136549170.1">
    <property type="nucleotide sequence ID" value="NZ_CP031093.1"/>
</dbReference>
<name>A0A4P7XHD7_9ALTE</name>
<proteinExistence type="predicted"/>
<sequence length="124" mass="14026">MNDIEIYLKDPDPAAVQDWLERHFDRVQLSVSGNGKAHTGHAELKGRSVPVKLFLKAVGQYASLLFDGPDTPWDDDLSCARDAHSSLGVEVRCAADAWHEGEDMHDELWWSLSEKGERQIQWPQ</sequence>
<evidence type="ECO:0000313" key="2">
    <source>
        <dbReference type="Proteomes" id="UP000298049"/>
    </source>
</evidence>
<organism evidence="1 2">
    <name type="scientific">Hydrocarboniclastica marina</name>
    <dbReference type="NCBI Taxonomy" id="2259620"/>
    <lineage>
        <taxon>Bacteria</taxon>
        <taxon>Pseudomonadati</taxon>
        <taxon>Pseudomonadota</taxon>
        <taxon>Gammaproteobacteria</taxon>
        <taxon>Alteromonadales</taxon>
        <taxon>Alteromonadaceae</taxon>
        <taxon>Hydrocarboniclastica</taxon>
    </lineage>
</organism>
<protein>
    <submittedName>
        <fullName evidence="1">Uncharacterized protein</fullName>
    </submittedName>
</protein>
<dbReference type="Proteomes" id="UP000298049">
    <property type="component" value="Chromosome"/>
</dbReference>
<dbReference type="EMBL" id="CP031093">
    <property type="protein sequence ID" value="QCF26449.1"/>
    <property type="molecule type" value="Genomic_DNA"/>
</dbReference>
<accession>A0A4P7XHD7</accession>
<reference evidence="1 2" key="1">
    <citation type="submission" date="2018-07" db="EMBL/GenBank/DDBJ databases">
        <title>Marsedoiliclastica nanhaica gen. nov. sp. nov., a novel marine hydrocarbonoclastic bacterium isolated from an in-situ enriched hydrocarbon-degrading consortium in deep-sea sediment.</title>
        <authorList>
            <person name="Dong C."/>
            <person name="Ma T."/>
            <person name="Liu R."/>
            <person name="Shao Z."/>
        </authorList>
    </citation>
    <scope>NUCLEOTIDE SEQUENCE [LARGE SCALE GENOMIC DNA]</scope>
    <source>
        <strain evidence="2">soil36-7</strain>
    </source>
</reference>
<dbReference type="AlphaFoldDB" id="A0A4P7XHD7"/>
<evidence type="ECO:0000313" key="1">
    <source>
        <dbReference type="EMBL" id="QCF26449.1"/>
    </source>
</evidence>
<keyword evidence="2" id="KW-1185">Reference proteome</keyword>